<evidence type="ECO:0000259" key="4">
    <source>
        <dbReference type="PROSITE" id="PS50987"/>
    </source>
</evidence>
<dbReference type="InterPro" id="IPR001845">
    <property type="entry name" value="HTH_ArsR_DNA-bd_dom"/>
</dbReference>
<feature type="domain" description="HTH arsR-type" evidence="4">
    <location>
        <begin position="11"/>
        <end position="105"/>
    </location>
</feature>
<dbReference type="InterPro" id="IPR011991">
    <property type="entry name" value="ArsR-like_HTH"/>
</dbReference>
<evidence type="ECO:0000256" key="2">
    <source>
        <dbReference type="ARBA" id="ARBA00023125"/>
    </source>
</evidence>
<dbReference type="Gene3D" id="1.10.10.10">
    <property type="entry name" value="Winged helix-like DNA-binding domain superfamily/Winged helix DNA-binding domain"/>
    <property type="match status" value="1"/>
</dbReference>
<dbReference type="SMART" id="SM00418">
    <property type="entry name" value="HTH_ARSR"/>
    <property type="match status" value="1"/>
</dbReference>
<proteinExistence type="predicted"/>
<dbReference type="NCBIfam" id="NF033788">
    <property type="entry name" value="HTH_metalloreg"/>
    <property type="match status" value="1"/>
</dbReference>
<organism evidence="5 6">
    <name type="scientific">Propionicimonas paludicola</name>
    <dbReference type="NCBI Taxonomy" id="185243"/>
    <lineage>
        <taxon>Bacteria</taxon>
        <taxon>Bacillati</taxon>
        <taxon>Actinomycetota</taxon>
        <taxon>Actinomycetes</taxon>
        <taxon>Propionibacteriales</taxon>
        <taxon>Nocardioidaceae</taxon>
        <taxon>Propionicimonas</taxon>
    </lineage>
</organism>
<dbReference type="PANTHER" id="PTHR43132">
    <property type="entry name" value="ARSENICAL RESISTANCE OPERON REPRESSOR ARSR-RELATED"/>
    <property type="match status" value="1"/>
</dbReference>
<dbReference type="CDD" id="cd00090">
    <property type="entry name" value="HTH_ARSR"/>
    <property type="match status" value="1"/>
</dbReference>
<keyword evidence="3" id="KW-0804">Transcription</keyword>
<dbReference type="GO" id="GO:0003700">
    <property type="term" value="F:DNA-binding transcription factor activity"/>
    <property type="evidence" value="ECO:0007669"/>
    <property type="project" value="InterPro"/>
</dbReference>
<reference evidence="5 6" key="1">
    <citation type="submission" date="2017-10" db="EMBL/GenBank/DDBJ databases">
        <title>Sequencing the genomes of 1000 actinobacteria strains.</title>
        <authorList>
            <person name="Klenk H.-P."/>
        </authorList>
    </citation>
    <scope>NUCLEOTIDE SEQUENCE [LARGE SCALE GENOMIC DNA]</scope>
    <source>
        <strain evidence="5 6">DSM 15597</strain>
    </source>
</reference>
<dbReference type="InterPro" id="IPR036390">
    <property type="entry name" value="WH_DNA-bd_sf"/>
</dbReference>
<dbReference type="PROSITE" id="PS50987">
    <property type="entry name" value="HTH_ARSR_2"/>
    <property type="match status" value="1"/>
</dbReference>
<keyword evidence="2" id="KW-0238">DNA-binding</keyword>
<dbReference type="PRINTS" id="PR00778">
    <property type="entry name" value="HTHARSR"/>
</dbReference>
<dbReference type="OrthoDB" id="9810923at2"/>
<dbReference type="Proteomes" id="UP000226079">
    <property type="component" value="Unassembled WGS sequence"/>
</dbReference>
<dbReference type="RefSeq" id="WP_098460853.1">
    <property type="nucleotide sequence ID" value="NZ_PDJC01000001.1"/>
</dbReference>
<dbReference type="InterPro" id="IPR051011">
    <property type="entry name" value="Metal_resp_trans_reg"/>
</dbReference>
<dbReference type="AlphaFoldDB" id="A0A2A9CSK8"/>
<dbReference type="InterPro" id="IPR036388">
    <property type="entry name" value="WH-like_DNA-bd_sf"/>
</dbReference>
<keyword evidence="1" id="KW-0805">Transcription regulation</keyword>
<dbReference type="PANTHER" id="PTHR43132:SF8">
    <property type="entry name" value="HTH-TYPE TRANSCRIPTIONAL REGULATOR KMTR"/>
    <property type="match status" value="1"/>
</dbReference>
<accession>A0A2A9CSK8</accession>
<sequence length="109" mass="12117">MEQEASGHLVVSPSDFVEAAETLAMLGSPIRIQLMWVLSDGPRDVTGLAEAIGQPLTTTSHHLRRMRAAGLITSRADGRRQVYSVEDPHLIELARQSVEHHADLRLRER</sequence>
<dbReference type="EMBL" id="PDJC01000001">
    <property type="protein sequence ID" value="PFG17423.1"/>
    <property type="molecule type" value="Genomic_DNA"/>
</dbReference>
<gene>
    <name evidence="5" type="ORF">ATK74_1993</name>
</gene>
<dbReference type="Pfam" id="PF01022">
    <property type="entry name" value="HTH_5"/>
    <property type="match status" value="1"/>
</dbReference>
<protein>
    <submittedName>
        <fullName evidence="5">ArsR family transcriptional regulator</fullName>
    </submittedName>
</protein>
<comment type="caution">
    <text evidence="5">The sequence shown here is derived from an EMBL/GenBank/DDBJ whole genome shotgun (WGS) entry which is preliminary data.</text>
</comment>
<evidence type="ECO:0000313" key="6">
    <source>
        <dbReference type="Proteomes" id="UP000226079"/>
    </source>
</evidence>
<dbReference type="GO" id="GO:0003677">
    <property type="term" value="F:DNA binding"/>
    <property type="evidence" value="ECO:0007669"/>
    <property type="project" value="UniProtKB-KW"/>
</dbReference>
<evidence type="ECO:0000313" key="5">
    <source>
        <dbReference type="EMBL" id="PFG17423.1"/>
    </source>
</evidence>
<name>A0A2A9CSK8_9ACTN</name>
<dbReference type="SUPFAM" id="SSF46785">
    <property type="entry name" value="Winged helix' DNA-binding domain"/>
    <property type="match status" value="1"/>
</dbReference>
<evidence type="ECO:0000256" key="3">
    <source>
        <dbReference type="ARBA" id="ARBA00023163"/>
    </source>
</evidence>
<evidence type="ECO:0000256" key="1">
    <source>
        <dbReference type="ARBA" id="ARBA00023015"/>
    </source>
</evidence>
<keyword evidence="6" id="KW-1185">Reference proteome</keyword>